<evidence type="ECO:0008006" key="3">
    <source>
        <dbReference type="Google" id="ProtNLM"/>
    </source>
</evidence>
<dbReference type="InterPro" id="IPR046373">
    <property type="entry name" value="Acyl-CoA_Oxase/DH_mid-dom_sf"/>
</dbReference>
<dbReference type="AlphaFoldDB" id="A0A511DT88"/>
<reference evidence="1 2" key="1">
    <citation type="submission" date="2019-07" db="EMBL/GenBank/DDBJ databases">
        <title>Whole genome shotgun sequence of Pseudonocardia sulfidoxydans NBRC 16205.</title>
        <authorList>
            <person name="Hosoyama A."/>
            <person name="Uohara A."/>
            <person name="Ohji S."/>
            <person name="Ichikawa N."/>
        </authorList>
    </citation>
    <scope>NUCLEOTIDE SEQUENCE [LARGE SCALE GENOMIC DNA]</scope>
    <source>
        <strain evidence="1 2">NBRC 16205</strain>
    </source>
</reference>
<keyword evidence="2" id="KW-1185">Reference proteome</keyword>
<protein>
    <recommendedName>
        <fullName evidence="3">Acyl-CoA dehydrogenase</fullName>
    </recommendedName>
</protein>
<sequence>MPTVEELFAPPTEVAAHPAVVETIRLCDEVIGPHAPAADDPARGVDPAHPRALAAAGLLSVRVPIAEGGLGAAQRVDVETVELLAGTCGATWFVVTQHRNPQADSASPVKGLPADAYRHGPAAAAHRPGLATGATLAGIAVAHIRRPGPPAVRAEPAPGGGWRLSGSAAWCTGWGITDLTMVAATTATGRFVFALVPTAPRPGLRAGDPAPLAVMGGTRTVGLELDDMAVAPDEVLLDVDAAAWLAADALRTADTRPATLGLLRRVLVELERLGRRRPEVADVAGTLGERGAALREEAHALLIDVPAGERTADRIRLRGEIAELTVRAANALVAARSGSATLLTSPEQRWVREAMFHLVQGQTDVVRRAQLAAFAVS</sequence>
<evidence type="ECO:0000313" key="1">
    <source>
        <dbReference type="EMBL" id="GEL26974.1"/>
    </source>
</evidence>
<dbReference type="RefSeq" id="WP_147115856.1">
    <property type="nucleotide sequence ID" value="NZ_BJVJ01000129.1"/>
</dbReference>
<dbReference type="EMBL" id="BJVJ01000129">
    <property type="protein sequence ID" value="GEL26974.1"/>
    <property type="molecule type" value="Genomic_DNA"/>
</dbReference>
<dbReference type="InterPro" id="IPR037069">
    <property type="entry name" value="AcylCoA_DH/ox_N_sf"/>
</dbReference>
<dbReference type="InterPro" id="IPR009100">
    <property type="entry name" value="AcylCoA_DH/oxidase_NM_dom_sf"/>
</dbReference>
<accession>A0A511DT88</accession>
<dbReference type="Gene3D" id="2.40.110.10">
    <property type="entry name" value="Butyryl-CoA Dehydrogenase, subunit A, domain 2"/>
    <property type="match status" value="1"/>
</dbReference>
<dbReference type="Proteomes" id="UP000321685">
    <property type="component" value="Unassembled WGS sequence"/>
</dbReference>
<dbReference type="PIRSF" id="PIRSF016578">
    <property type="entry name" value="HsaA"/>
    <property type="match status" value="1"/>
</dbReference>
<dbReference type="SUPFAM" id="SSF56645">
    <property type="entry name" value="Acyl-CoA dehydrogenase NM domain-like"/>
    <property type="match status" value="1"/>
</dbReference>
<evidence type="ECO:0000313" key="2">
    <source>
        <dbReference type="Proteomes" id="UP000321685"/>
    </source>
</evidence>
<proteinExistence type="predicted"/>
<dbReference type="Gene3D" id="1.10.540.10">
    <property type="entry name" value="Acyl-CoA dehydrogenase/oxidase, N-terminal domain"/>
    <property type="match status" value="1"/>
</dbReference>
<dbReference type="GO" id="GO:0050660">
    <property type="term" value="F:flavin adenine dinucleotide binding"/>
    <property type="evidence" value="ECO:0007669"/>
    <property type="project" value="InterPro"/>
</dbReference>
<comment type="caution">
    <text evidence="1">The sequence shown here is derived from an EMBL/GenBank/DDBJ whole genome shotgun (WGS) entry which is preliminary data.</text>
</comment>
<name>A0A511DT88_9PSEU</name>
<dbReference type="GO" id="GO:0016627">
    <property type="term" value="F:oxidoreductase activity, acting on the CH-CH group of donors"/>
    <property type="evidence" value="ECO:0007669"/>
    <property type="project" value="InterPro"/>
</dbReference>
<gene>
    <name evidence="1" type="ORF">PSU4_59280</name>
</gene>
<dbReference type="OrthoDB" id="3536625at2"/>
<organism evidence="1 2">
    <name type="scientific">Pseudonocardia sulfidoxydans NBRC 16205</name>
    <dbReference type="NCBI Taxonomy" id="1223511"/>
    <lineage>
        <taxon>Bacteria</taxon>
        <taxon>Bacillati</taxon>
        <taxon>Actinomycetota</taxon>
        <taxon>Actinomycetes</taxon>
        <taxon>Pseudonocardiales</taxon>
        <taxon>Pseudonocardiaceae</taxon>
        <taxon>Pseudonocardia</taxon>
    </lineage>
</organism>